<dbReference type="InterPro" id="IPR003477">
    <property type="entry name" value="PemK-like"/>
</dbReference>
<sequence length="108" mass="11859">MRRAEVWTVAGGISASKPRPAIIVQDDVFELTDSITVAPLTTTLVDAPLLRLRVPAGGLTGLAQDSDVMVDKLTTVRRSNVQVRIGRLSRQQMVELERLLMTFLGMAR</sequence>
<dbReference type="GO" id="GO:0003677">
    <property type="term" value="F:DNA binding"/>
    <property type="evidence" value="ECO:0007669"/>
    <property type="project" value="InterPro"/>
</dbReference>
<dbReference type="Pfam" id="PF02452">
    <property type="entry name" value="PemK_toxin"/>
    <property type="match status" value="1"/>
</dbReference>
<evidence type="ECO:0000313" key="4">
    <source>
        <dbReference type="Proteomes" id="UP000516117"/>
    </source>
</evidence>
<comment type="similarity">
    <text evidence="1">Belongs to the PemK/MazF family.</text>
</comment>
<evidence type="ECO:0000313" key="3">
    <source>
        <dbReference type="EMBL" id="QNP54756.1"/>
    </source>
</evidence>
<dbReference type="KEGG" id="tdf:H9L22_10630"/>
<dbReference type="InterPro" id="IPR011067">
    <property type="entry name" value="Plasmid_toxin/cell-grow_inhib"/>
</dbReference>
<dbReference type="GO" id="GO:0004521">
    <property type="term" value="F:RNA endonuclease activity"/>
    <property type="evidence" value="ECO:0007669"/>
    <property type="project" value="TreeGrafter"/>
</dbReference>
<proteinExistence type="inferred from homology"/>
<dbReference type="Proteomes" id="UP000516117">
    <property type="component" value="Chromosome"/>
</dbReference>
<dbReference type="EMBL" id="CP060789">
    <property type="protein sequence ID" value="QNP54756.1"/>
    <property type="molecule type" value="Genomic_DNA"/>
</dbReference>
<name>A0A7H0H2J0_9ACTN</name>
<keyword evidence="4" id="KW-1185">Reference proteome</keyword>
<dbReference type="RefSeq" id="WP_187719892.1">
    <property type="nucleotide sequence ID" value="NZ_BAABBL010000027.1"/>
</dbReference>
<reference evidence="3 4" key="1">
    <citation type="submission" date="2020-08" db="EMBL/GenBank/DDBJ databases">
        <title>Genome sequence of Tessaracoccus defluvii JCM 17540T.</title>
        <authorList>
            <person name="Hyun D.-W."/>
            <person name="Bae J.-W."/>
        </authorList>
    </citation>
    <scope>NUCLEOTIDE SEQUENCE [LARGE SCALE GENOMIC DNA]</scope>
    <source>
        <strain evidence="3 4">JCM 17540</strain>
    </source>
</reference>
<protein>
    <submittedName>
        <fullName evidence="3">Type II toxin-antitoxin system PemK/MazF family toxin</fullName>
    </submittedName>
</protein>
<keyword evidence="2" id="KW-1277">Toxin-antitoxin system</keyword>
<accession>A0A7H0H2J0</accession>
<organism evidence="3 4">
    <name type="scientific">Tessaracoccus defluvii</name>
    <dbReference type="NCBI Taxonomy" id="1285901"/>
    <lineage>
        <taxon>Bacteria</taxon>
        <taxon>Bacillati</taxon>
        <taxon>Actinomycetota</taxon>
        <taxon>Actinomycetes</taxon>
        <taxon>Propionibacteriales</taxon>
        <taxon>Propionibacteriaceae</taxon>
        <taxon>Tessaracoccus</taxon>
    </lineage>
</organism>
<dbReference type="PANTHER" id="PTHR33988">
    <property type="entry name" value="ENDORIBONUCLEASE MAZF-RELATED"/>
    <property type="match status" value="1"/>
</dbReference>
<dbReference type="GO" id="GO:0006402">
    <property type="term" value="P:mRNA catabolic process"/>
    <property type="evidence" value="ECO:0007669"/>
    <property type="project" value="TreeGrafter"/>
</dbReference>
<dbReference type="Gene3D" id="2.30.30.110">
    <property type="match status" value="1"/>
</dbReference>
<dbReference type="GO" id="GO:0016075">
    <property type="term" value="P:rRNA catabolic process"/>
    <property type="evidence" value="ECO:0007669"/>
    <property type="project" value="TreeGrafter"/>
</dbReference>
<dbReference type="AlphaFoldDB" id="A0A7H0H2J0"/>
<evidence type="ECO:0000256" key="2">
    <source>
        <dbReference type="ARBA" id="ARBA00022649"/>
    </source>
</evidence>
<gene>
    <name evidence="3" type="ORF">H9L22_10630</name>
</gene>
<evidence type="ECO:0000256" key="1">
    <source>
        <dbReference type="ARBA" id="ARBA00007521"/>
    </source>
</evidence>
<dbReference type="SUPFAM" id="SSF50118">
    <property type="entry name" value="Cell growth inhibitor/plasmid maintenance toxic component"/>
    <property type="match status" value="1"/>
</dbReference>